<proteinExistence type="predicted"/>
<reference evidence="1 2" key="1">
    <citation type="submission" date="2005-07" db="EMBL/GenBank/DDBJ databases">
        <title>Bacteriophage JK06 is a highly specific type for pathogenic E. coli O157:H7.</title>
        <authorList>
            <person name="Kagan J."/>
            <person name="Kuhn J."/>
        </authorList>
    </citation>
    <scope>NUCLEOTIDE SEQUENCE [LARGE SCALE GENOMIC DNA]</scope>
</reference>
<dbReference type="KEGG" id="vg:3562326"/>
<accession>Q45PY6</accession>
<name>Q45PY6_9CAUD</name>
<evidence type="ECO:0000313" key="2">
    <source>
        <dbReference type="Proteomes" id="UP000000969"/>
    </source>
</evidence>
<dbReference type="Proteomes" id="UP000000969">
    <property type="component" value="Segment"/>
</dbReference>
<protein>
    <submittedName>
        <fullName evidence="1">JK_29P</fullName>
    </submittedName>
</protein>
<dbReference type="RefSeq" id="YP_277470.1">
    <property type="nucleotide sequence ID" value="NC_007291.1"/>
</dbReference>
<dbReference type="EMBL" id="DQ121662">
    <property type="protein sequence ID" value="AAZ29279.1"/>
    <property type="molecule type" value="Genomic_DNA"/>
</dbReference>
<dbReference type="GeneID" id="3562326"/>
<evidence type="ECO:0000313" key="1">
    <source>
        <dbReference type="EMBL" id="AAZ29279.1"/>
    </source>
</evidence>
<organism evidence="1 2">
    <name type="scientific">Escherichia phage Jk06</name>
    <dbReference type="NCBI Taxonomy" id="2886922"/>
    <lineage>
        <taxon>Viruses</taxon>
        <taxon>Duplodnaviria</taxon>
        <taxon>Heunggongvirae</taxon>
        <taxon>Uroviricota</taxon>
        <taxon>Caudoviricetes</taxon>
        <taxon>Drexlerviridae</taxon>
        <taxon>Rogunavirinae</taxon>
        <taxon>Rogunavirus</taxon>
        <taxon>Rogunavirus Jk06</taxon>
    </lineage>
</organism>
<sequence>MLTKWLPWSQLPQKLALNVMAWMLKQSKLLTLKKCLVLKLLRNLTHTSMQPLISLKIVIKWPKPAKQLLLRINLTQPTRLRN</sequence>
<gene>
    <name evidence="1" type="ORF">JK_29</name>
</gene>
<keyword evidence="2" id="KW-1185">Reference proteome</keyword>